<accession>A0ABN9B1T0</accession>
<gene>
    <name evidence="2" type="ORF">SPARVUS_LOCUS2056212</name>
</gene>
<dbReference type="Proteomes" id="UP001162483">
    <property type="component" value="Unassembled WGS sequence"/>
</dbReference>
<reference evidence="2" key="1">
    <citation type="submission" date="2023-05" db="EMBL/GenBank/DDBJ databases">
        <authorList>
            <person name="Stuckert A."/>
        </authorList>
    </citation>
    <scope>NUCLEOTIDE SEQUENCE</scope>
</reference>
<evidence type="ECO:0000256" key="1">
    <source>
        <dbReference type="SAM" id="MobiDB-lite"/>
    </source>
</evidence>
<protein>
    <submittedName>
        <fullName evidence="2">Uncharacterized protein</fullName>
    </submittedName>
</protein>
<evidence type="ECO:0000313" key="2">
    <source>
        <dbReference type="EMBL" id="CAI9542253.1"/>
    </source>
</evidence>
<sequence>MPGDPMPAVQPDDSMSAPVPRGHASVDSEPTALPDDAGPTACQMTSVPAVEPNDLMPGDPRCPLSSQTIQCLTPVPAVITS</sequence>
<evidence type="ECO:0000313" key="3">
    <source>
        <dbReference type="Proteomes" id="UP001162483"/>
    </source>
</evidence>
<dbReference type="EMBL" id="CATNWA010002169">
    <property type="protein sequence ID" value="CAI9542253.1"/>
    <property type="molecule type" value="Genomic_DNA"/>
</dbReference>
<proteinExistence type="predicted"/>
<organism evidence="2 3">
    <name type="scientific">Staurois parvus</name>
    <dbReference type="NCBI Taxonomy" id="386267"/>
    <lineage>
        <taxon>Eukaryota</taxon>
        <taxon>Metazoa</taxon>
        <taxon>Chordata</taxon>
        <taxon>Craniata</taxon>
        <taxon>Vertebrata</taxon>
        <taxon>Euteleostomi</taxon>
        <taxon>Amphibia</taxon>
        <taxon>Batrachia</taxon>
        <taxon>Anura</taxon>
        <taxon>Neobatrachia</taxon>
        <taxon>Ranoidea</taxon>
        <taxon>Ranidae</taxon>
        <taxon>Staurois</taxon>
    </lineage>
</organism>
<feature type="region of interest" description="Disordered" evidence="1">
    <location>
        <begin position="1"/>
        <end position="44"/>
    </location>
</feature>
<name>A0ABN9B1T0_9NEOB</name>
<comment type="caution">
    <text evidence="2">The sequence shown here is derived from an EMBL/GenBank/DDBJ whole genome shotgun (WGS) entry which is preliminary data.</text>
</comment>
<keyword evidence="3" id="KW-1185">Reference proteome</keyword>